<sequence>MASKKIAYEPLKGSPLPSDDQPSDSVLLRHYDAGSGKIRWEKLLRIFCVTALVIGNIGWISLYYQNAVQAANKYPVRVPHRLITPFGDDNLTVSNGLWATMFPPGYGAIVVDHEWAAENQISPAKENATDGRAVYAVAAFHHLHCLAVLRTSLYQYKNEREQINNWFHVRHCIDALRQLILCSADPTIIGGESAWHQCRDWDALKEWIEERAYVEIMGAVA</sequence>
<gene>
    <name evidence="1" type="ORF">F4820DRAFT_408735</name>
</gene>
<accession>A0ACB9ZB58</accession>
<proteinExistence type="predicted"/>
<organism evidence="1 2">
    <name type="scientific">Hypoxylon rubiginosum</name>
    <dbReference type="NCBI Taxonomy" id="110542"/>
    <lineage>
        <taxon>Eukaryota</taxon>
        <taxon>Fungi</taxon>
        <taxon>Dikarya</taxon>
        <taxon>Ascomycota</taxon>
        <taxon>Pezizomycotina</taxon>
        <taxon>Sordariomycetes</taxon>
        <taxon>Xylariomycetidae</taxon>
        <taxon>Xylariales</taxon>
        <taxon>Hypoxylaceae</taxon>
        <taxon>Hypoxylon</taxon>
    </lineage>
</organism>
<comment type="caution">
    <text evidence="1">The sequence shown here is derived from an EMBL/GenBank/DDBJ whole genome shotgun (WGS) entry which is preliminary data.</text>
</comment>
<evidence type="ECO:0000313" key="2">
    <source>
        <dbReference type="Proteomes" id="UP001497700"/>
    </source>
</evidence>
<protein>
    <submittedName>
        <fullName evidence="1">Uncharacterized protein</fullName>
    </submittedName>
</protein>
<dbReference type="EMBL" id="MU393435">
    <property type="protein sequence ID" value="KAI4868788.1"/>
    <property type="molecule type" value="Genomic_DNA"/>
</dbReference>
<evidence type="ECO:0000313" key="1">
    <source>
        <dbReference type="EMBL" id="KAI4868788.1"/>
    </source>
</evidence>
<keyword evidence="2" id="KW-1185">Reference proteome</keyword>
<name>A0ACB9ZB58_9PEZI</name>
<reference evidence="1 2" key="1">
    <citation type="journal article" date="2022" name="New Phytol.">
        <title>Ecological generalism drives hyperdiversity of secondary metabolite gene clusters in xylarialean endophytes.</title>
        <authorList>
            <person name="Franco M.E.E."/>
            <person name="Wisecaver J.H."/>
            <person name="Arnold A.E."/>
            <person name="Ju Y.M."/>
            <person name="Slot J.C."/>
            <person name="Ahrendt S."/>
            <person name="Moore L.P."/>
            <person name="Eastman K.E."/>
            <person name="Scott K."/>
            <person name="Konkel Z."/>
            <person name="Mondo S.J."/>
            <person name="Kuo A."/>
            <person name="Hayes R.D."/>
            <person name="Haridas S."/>
            <person name="Andreopoulos B."/>
            <person name="Riley R."/>
            <person name="LaButti K."/>
            <person name="Pangilinan J."/>
            <person name="Lipzen A."/>
            <person name="Amirebrahimi M."/>
            <person name="Yan J."/>
            <person name="Adam C."/>
            <person name="Keymanesh K."/>
            <person name="Ng V."/>
            <person name="Louie K."/>
            <person name="Northen T."/>
            <person name="Drula E."/>
            <person name="Henrissat B."/>
            <person name="Hsieh H.M."/>
            <person name="Youens-Clark K."/>
            <person name="Lutzoni F."/>
            <person name="Miadlikowska J."/>
            <person name="Eastwood D.C."/>
            <person name="Hamelin R.C."/>
            <person name="Grigoriev I.V."/>
            <person name="U'Ren J.M."/>
        </authorList>
    </citation>
    <scope>NUCLEOTIDE SEQUENCE [LARGE SCALE GENOMIC DNA]</scope>
    <source>
        <strain evidence="1 2">CBS 119005</strain>
    </source>
</reference>
<dbReference type="Proteomes" id="UP001497700">
    <property type="component" value="Unassembled WGS sequence"/>
</dbReference>